<accession>A0A9X1VAH9</accession>
<dbReference type="PANTHER" id="PTHR43764:SF1">
    <property type="entry name" value="MOLYBDOPTERIN MOLYBDOTRANSFERASE"/>
    <property type="match status" value="1"/>
</dbReference>
<sequence length="197" mass="21689">MGYLCEIMYDQDRGRDERKATDINEGRITMSTKRPEDFSVAILTISDRSFRGEREDRGGPAIAKELEFIGFHIDTQHIVPDEQVMIEQALRMFIAKRIALIVTTGGTGLGPRDVTPEATRNVITREVPGMAEEMRRKGLLQTKYSILSRSVCGICEESLIINLPGNPAGAVDSLQSISGTLVHALSVLTGPTFTHDA</sequence>
<evidence type="ECO:0000313" key="6">
    <source>
        <dbReference type="Proteomes" id="UP001139263"/>
    </source>
</evidence>
<evidence type="ECO:0000259" key="4">
    <source>
        <dbReference type="SMART" id="SM00852"/>
    </source>
</evidence>
<dbReference type="SMART" id="SM00852">
    <property type="entry name" value="MoCF_biosynth"/>
    <property type="match status" value="1"/>
</dbReference>
<dbReference type="GO" id="GO:0006777">
    <property type="term" value="P:Mo-molybdopterin cofactor biosynthetic process"/>
    <property type="evidence" value="ECO:0007669"/>
    <property type="project" value="UniProtKB-KW"/>
</dbReference>
<evidence type="ECO:0000256" key="1">
    <source>
        <dbReference type="ARBA" id="ARBA00003487"/>
    </source>
</evidence>
<dbReference type="InterPro" id="IPR036425">
    <property type="entry name" value="MoaB/Mog-like_dom_sf"/>
</dbReference>
<feature type="domain" description="MoaB/Mog" evidence="4">
    <location>
        <begin position="41"/>
        <end position="184"/>
    </location>
</feature>
<dbReference type="Gene3D" id="3.40.980.10">
    <property type="entry name" value="MoaB/Mog-like domain"/>
    <property type="match status" value="1"/>
</dbReference>
<dbReference type="Proteomes" id="UP001139263">
    <property type="component" value="Unassembled WGS sequence"/>
</dbReference>
<evidence type="ECO:0000256" key="3">
    <source>
        <dbReference type="ARBA" id="ARBA00023150"/>
    </source>
</evidence>
<dbReference type="PANTHER" id="PTHR43764">
    <property type="entry name" value="MOLYBDENUM COFACTOR BIOSYNTHESIS"/>
    <property type="match status" value="1"/>
</dbReference>
<dbReference type="SUPFAM" id="SSF53218">
    <property type="entry name" value="Molybdenum cofactor biosynthesis proteins"/>
    <property type="match status" value="1"/>
</dbReference>
<protein>
    <recommendedName>
        <fullName evidence="4">MoaB/Mog domain-containing protein</fullName>
    </recommendedName>
</protein>
<reference evidence="5" key="1">
    <citation type="submission" date="2022-03" db="EMBL/GenBank/DDBJ databases">
        <title>Draft Genome Sequence of Firmicute Strain S0AB, a Heterotrophic Iron/Sulfur-Oxidizing Extreme Acidophile.</title>
        <authorList>
            <person name="Vergara E."/>
            <person name="Pakostova E."/>
            <person name="Johnson D.B."/>
            <person name="Holmes D.S."/>
        </authorList>
    </citation>
    <scope>NUCLEOTIDE SEQUENCE</scope>
    <source>
        <strain evidence="5">S0AB</strain>
    </source>
</reference>
<keyword evidence="6" id="KW-1185">Reference proteome</keyword>
<gene>
    <name evidence="5" type="ORF">MM817_02196</name>
</gene>
<evidence type="ECO:0000313" key="5">
    <source>
        <dbReference type="EMBL" id="MCI0183904.1"/>
    </source>
</evidence>
<dbReference type="EMBL" id="JALBUF010000007">
    <property type="protein sequence ID" value="MCI0183904.1"/>
    <property type="molecule type" value="Genomic_DNA"/>
</dbReference>
<proteinExistence type="predicted"/>
<dbReference type="InterPro" id="IPR001453">
    <property type="entry name" value="MoaB/Mog_dom"/>
</dbReference>
<keyword evidence="3" id="KW-0501">Molybdenum cofactor biosynthesis</keyword>
<comment type="caution">
    <text evidence="5">The sequence shown here is derived from an EMBL/GenBank/DDBJ whole genome shotgun (WGS) entry which is preliminary data.</text>
</comment>
<dbReference type="NCBIfam" id="TIGR00177">
    <property type="entry name" value="molyb_syn"/>
    <property type="match status" value="1"/>
</dbReference>
<comment type="function">
    <text evidence="1">May be involved in the biosynthesis of molybdopterin.</text>
</comment>
<organism evidence="5 6">
    <name type="scientific">Sulfoacidibacillus ferrooxidans</name>
    <dbReference type="NCBI Taxonomy" id="2005001"/>
    <lineage>
        <taxon>Bacteria</taxon>
        <taxon>Bacillati</taxon>
        <taxon>Bacillota</taxon>
        <taxon>Bacilli</taxon>
        <taxon>Bacillales</taxon>
        <taxon>Alicyclobacillaceae</taxon>
        <taxon>Sulfoacidibacillus</taxon>
    </lineage>
</organism>
<dbReference type="InterPro" id="IPR008284">
    <property type="entry name" value="MoCF_biosynth_CS"/>
</dbReference>
<dbReference type="AlphaFoldDB" id="A0A9X1VAH9"/>
<comment type="pathway">
    <text evidence="2">Cofactor biosynthesis; molybdopterin biosynthesis.</text>
</comment>
<dbReference type="Pfam" id="PF00994">
    <property type="entry name" value="MoCF_biosynth"/>
    <property type="match status" value="1"/>
</dbReference>
<evidence type="ECO:0000256" key="2">
    <source>
        <dbReference type="ARBA" id="ARBA00005046"/>
    </source>
</evidence>
<dbReference type="InterPro" id="IPR051920">
    <property type="entry name" value="MPT_Adenylyltrnsfr/MoaC-Rel"/>
</dbReference>
<name>A0A9X1VAH9_9BACL</name>
<dbReference type="CDD" id="cd00886">
    <property type="entry name" value="MogA_MoaB"/>
    <property type="match status" value="1"/>
</dbReference>
<dbReference type="PROSITE" id="PS01078">
    <property type="entry name" value="MOCF_BIOSYNTHESIS_1"/>
    <property type="match status" value="1"/>
</dbReference>